<evidence type="ECO:0000259" key="1">
    <source>
        <dbReference type="Pfam" id="PF09347"/>
    </source>
</evidence>
<dbReference type="PANTHER" id="PTHR31527:SF0">
    <property type="entry name" value="RE64534P"/>
    <property type="match status" value="1"/>
</dbReference>
<name>A0A9P4DB40_CLODI</name>
<gene>
    <name evidence="2" type="ORF">KRQ00_003696</name>
</gene>
<feature type="domain" description="DUF1989" evidence="1">
    <location>
        <begin position="15"/>
        <end position="173"/>
    </location>
</feature>
<organism evidence="2 3">
    <name type="scientific">Clostridioides difficile</name>
    <name type="common">Peptoclostridium difficile</name>
    <dbReference type="NCBI Taxonomy" id="1496"/>
    <lineage>
        <taxon>Bacteria</taxon>
        <taxon>Bacillati</taxon>
        <taxon>Bacillota</taxon>
        <taxon>Clostridia</taxon>
        <taxon>Peptostreptococcales</taxon>
        <taxon>Peptostreptococcaceae</taxon>
        <taxon>Clostridioides</taxon>
    </lineage>
</organism>
<dbReference type="EMBL" id="DAEQIJ010000029">
    <property type="protein sequence ID" value="HBH2621882.1"/>
    <property type="molecule type" value="Genomic_DNA"/>
</dbReference>
<dbReference type="AlphaFoldDB" id="A0A9P4DB40"/>
<sequence length="201" mass="22886">MINWNLWRTLNMEYIINPCSGIKIKVTKGQKIEIVDIEGGQVVDFFAEIQDDSTEFISPGVTIDCNESLRLQVGNLMYSNKYKPMFKILYDDVREHDLLHPCCRPEMYDFFYHNGENHPNCFDNINHALGTSHQIIHPINLFMYTKLNTDGSIEVCEPLSKANDKIVLEALENMTLGIAACSVSESSCNSRKCTSIKIVVD</sequence>
<accession>A0A9P4DB40</accession>
<evidence type="ECO:0000313" key="2">
    <source>
        <dbReference type="EMBL" id="HBH2621882.1"/>
    </source>
</evidence>
<evidence type="ECO:0000313" key="3">
    <source>
        <dbReference type="Proteomes" id="UP000879542"/>
    </source>
</evidence>
<proteinExistence type="predicted"/>
<reference evidence="2" key="1">
    <citation type="journal article" date="2018" name="Genome Biol.">
        <title>SKESA: strategic k-mer extension for scrupulous assemblies.</title>
        <authorList>
            <person name="Souvorov A."/>
            <person name="Agarwala R."/>
            <person name="Lipman D.J."/>
        </authorList>
    </citation>
    <scope>NUCLEOTIDE SEQUENCE</scope>
    <source>
        <strain evidence="2">Clostridioides</strain>
    </source>
</reference>
<reference evidence="2" key="2">
    <citation type="submission" date="2021-06" db="EMBL/GenBank/DDBJ databases">
        <authorList>
            <consortium name="NCBI Pathogen Detection Project"/>
        </authorList>
    </citation>
    <scope>NUCLEOTIDE SEQUENCE</scope>
    <source>
        <strain evidence="2">Clostridioides</strain>
    </source>
</reference>
<protein>
    <submittedName>
        <fullName evidence="2">Urea carboxylase-associated family protein</fullName>
    </submittedName>
</protein>
<dbReference type="PANTHER" id="PTHR31527">
    <property type="entry name" value="RE64534P"/>
    <property type="match status" value="1"/>
</dbReference>
<dbReference type="Pfam" id="PF09347">
    <property type="entry name" value="DUF1989"/>
    <property type="match status" value="1"/>
</dbReference>
<dbReference type="InterPro" id="IPR018959">
    <property type="entry name" value="DUF1989"/>
</dbReference>
<comment type="caution">
    <text evidence="2">The sequence shown here is derived from an EMBL/GenBank/DDBJ whole genome shotgun (WGS) entry which is preliminary data.</text>
</comment>
<dbReference type="Proteomes" id="UP000879542">
    <property type="component" value="Unassembled WGS sequence"/>
</dbReference>